<comment type="caution">
    <text evidence="1">The sequence shown here is derived from an EMBL/GenBank/DDBJ whole genome shotgun (WGS) entry which is preliminary data.</text>
</comment>
<reference evidence="2" key="1">
    <citation type="submission" date="2016-06" db="EMBL/GenBank/DDBJ databases">
        <title>Parallel loss of symbiosis genes in relatives of nitrogen-fixing non-legume Parasponia.</title>
        <authorList>
            <person name="Van Velzen R."/>
            <person name="Holmer R."/>
            <person name="Bu F."/>
            <person name="Rutten L."/>
            <person name="Van Zeijl A."/>
            <person name="Liu W."/>
            <person name="Santuari L."/>
            <person name="Cao Q."/>
            <person name="Sharma T."/>
            <person name="Shen D."/>
            <person name="Roswanjaya Y."/>
            <person name="Wardhani T."/>
            <person name="Kalhor M.S."/>
            <person name="Jansen J."/>
            <person name="Van den Hoogen J."/>
            <person name="Gungor B."/>
            <person name="Hartog M."/>
            <person name="Hontelez J."/>
            <person name="Verver J."/>
            <person name="Yang W.-C."/>
            <person name="Schijlen E."/>
            <person name="Repin R."/>
            <person name="Schilthuizen M."/>
            <person name="Schranz E."/>
            <person name="Heidstra R."/>
            <person name="Miyata K."/>
            <person name="Fedorova E."/>
            <person name="Kohlen W."/>
            <person name="Bisseling T."/>
            <person name="Smit S."/>
            <person name="Geurts R."/>
        </authorList>
    </citation>
    <scope>NUCLEOTIDE SEQUENCE [LARGE SCALE GENOMIC DNA]</scope>
    <source>
        <strain evidence="2">cv. WU1-14</strain>
    </source>
</reference>
<sequence length="135" mass="15241">MCRGEGRGLGLRYAQVLYTACSIQTWETTQAKMSTKKISTTSYAFSHLTSKTTSDFTKPPSVKTWKGSTSIGLCRRDSNTSCMLLTNCPKWNEAILCGEFCMVLYSNNFVFSIKEDEPIKCWVTCITKYMGHMIL</sequence>
<proteinExistence type="predicted"/>
<keyword evidence="2" id="KW-1185">Reference proteome</keyword>
<protein>
    <submittedName>
        <fullName evidence="1">Uncharacterized protein</fullName>
    </submittedName>
</protein>
<accession>A0A2P5ADP5</accession>
<name>A0A2P5ADP5_PARAD</name>
<evidence type="ECO:0000313" key="2">
    <source>
        <dbReference type="Proteomes" id="UP000237105"/>
    </source>
</evidence>
<evidence type="ECO:0000313" key="1">
    <source>
        <dbReference type="EMBL" id="PON34653.1"/>
    </source>
</evidence>
<dbReference type="Proteomes" id="UP000237105">
    <property type="component" value="Unassembled WGS sequence"/>
</dbReference>
<gene>
    <name evidence="1" type="ORF">PanWU01x14_342750</name>
</gene>
<dbReference type="EMBL" id="JXTB01000649">
    <property type="protein sequence ID" value="PON34653.1"/>
    <property type="molecule type" value="Genomic_DNA"/>
</dbReference>
<organism evidence="1 2">
    <name type="scientific">Parasponia andersonii</name>
    <name type="common">Sponia andersonii</name>
    <dbReference type="NCBI Taxonomy" id="3476"/>
    <lineage>
        <taxon>Eukaryota</taxon>
        <taxon>Viridiplantae</taxon>
        <taxon>Streptophyta</taxon>
        <taxon>Embryophyta</taxon>
        <taxon>Tracheophyta</taxon>
        <taxon>Spermatophyta</taxon>
        <taxon>Magnoliopsida</taxon>
        <taxon>eudicotyledons</taxon>
        <taxon>Gunneridae</taxon>
        <taxon>Pentapetalae</taxon>
        <taxon>rosids</taxon>
        <taxon>fabids</taxon>
        <taxon>Rosales</taxon>
        <taxon>Cannabaceae</taxon>
        <taxon>Parasponia</taxon>
    </lineage>
</organism>
<dbReference type="AlphaFoldDB" id="A0A2P5ADP5"/>